<evidence type="ECO:0000313" key="5">
    <source>
        <dbReference type="Proteomes" id="UP001163823"/>
    </source>
</evidence>
<evidence type="ECO:0000256" key="2">
    <source>
        <dbReference type="ARBA" id="ARBA00022737"/>
    </source>
</evidence>
<dbReference type="KEGG" id="qsa:O6P43_031743"/>
<feature type="repeat" description="PPR" evidence="3">
    <location>
        <begin position="200"/>
        <end position="234"/>
    </location>
</feature>
<protein>
    <submittedName>
        <fullName evidence="4">Pentatricopeptide repeat-containing protein</fullName>
    </submittedName>
</protein>
<feature type="repeat" description="PPR" evidence="3">
    <location>
        <begin position="165"/>
        <end position="199"/>
    </location>
</feature>
<comment type="caution">
    <text evidence="4">The sequence shown here is derived from an EMBL/GenBank/DDBJ whole genome shotgun (WGS) entry which is preliminary data.</text>
</comment>
<dbReference type="GO" id="GO:0010019">
    <property type="term" value="P:chloroplast-nucleus signaling pathway"/>
    <property type="evidence" value="ECO:0007669"/>
    <property type="project" value="TreeGrafter"/>
</dbReference>
<evidence type="ECO:0000313" key="4">
    <source>
        <dbReference type="EMBL" id="KAJ7946873.1"/>
    </source>
</evidence>
<dbReference type="GO" id="GO:0009507">
    <property type="term" value="C:chloroplast"/>
    <property type="evidence" value="ECO:0007669"/>
    <property type="project" value="TreeGrafter"/>
</dbReference>
<dbReference type="InterPro" id="IPR011990">
    <property type="entry name" value="TPR-like_helical_dom_sf"/>
</dbReference>
<dbReference type="Pfam" id="PF13041">
    <property type="entry name" value="PPR_2"/>
    <property type="match status" value="2"/>
</dbReference>
<keyword evidence="5" id="KW-1185">Reference proteome</keyword>
<organism evidence="4 5">
    <name type="scientific">Quillaja saponaria</name>
    <name type="common">Soap bark tree</name>
    <dbReference type="NCBI Taxonomy" id="32244"/>
    <lineage>
        <taxon>Eukaryota</taxon>
        <taxon>Viridiplantae</taxon>
        <taxon>Streptophyta</taxon>
        <taxon>Embryophyta</taxon>
        <taxon>Tracheophyta</taxon>
        <taxon>Spermatophyta</taxon>
        <taxon>Magnoliopsida</taxon>
        <taxon>eudicotyledons</taxon>
        <taxon>Gunneridae</taxon>
        <taxon>Pentapetalae</taxon>
        <taxon>rosids</taxon>
        <taxon>fabids</taxon>
        <taxon>Fabales</taxon>
        <taxon>Quillajaceae</taxon>
        <taxon>Quillaja</taxon>
    </lineage>
</organism>
<dbReference type="PROSITE" id="PS51375">
    <property type="entry name" value="PPR"/>
    <property type="match status" value="5"/>
</dbReference>
<evidence type="ECO:0000256" key="1">
    <source>
        <dbReference type="ARBA" id="ARBA00007626"/>
    </source>
</evidence>
<gene>
    <name evidence="4" type="ORF">O6P43_031743</name>
</gene>
<dbReference type="InterPro" id="IPR002885">
    <property type="entry name" value="PPR_rpt"/>
</dbReference>
<feature type="repeat" description="PPR" evidence="3">
    <location>
        <begin position="129"/>
        <end position="159"/>
    </location>
</feature>
<accession>A0AAD7P909</accession>
<dbReference type="NCBIfam" id="TIGR00756">
    <property type="entry name" value="PPR"/>
    <property type="match status" value="5"/>
</dbReference>
<dbReference type="Pfam" id="PF01535">
    <property type="entry name" value="PPR"/>
    <property type="match status" value="3"/>
</dbReference>
<dbReference type="Proteomes" id="UP001163823">
    <property type="component" value="Chromosome 13"/>
</dbReference>
<reference evidence="4" key="1">
    <citation type="journal article" date="2023" name="Science">
        <title>Elucidation of the pathway for biosynthesis of saponin adjuvants from the soapbark tree.</title>
        <authorList>
            <person name="Reed J."/>
            <person name="Orme A."/>
            <person name="El-Demerdash A."/>
            <person name="Owen C."/>
            <person name="Martin L.B.B."/>
            <person name="Misra R.C."/>
            <person name="Kikuchi S."/>
            <person name="Rejzek M."/>
            <person name="Martin A.C."/>
            <person name="Harkess A."/>
            <person name="Leebens-Mack J."/>
            <person name="Louveau T."/>
            <person name="Stephenson M.J."/>
            <person name="Osbourn A."/>
        </authorList>
    </citation>
    <scope>NUCLEOTIDE SEQUENCE</scope>
    <source>
        <strain evidence="4">S10</strain>
    </source>
</reference>
<evidence type="ECO:0000256" key="3">
    <source>
        <dbReference type="PROSITE-ProRule" id="PRU00708"/>
    </source>
</evidence>
<sequence length="377" mass="43317">MSSLSRLRGLFTSNPSFKSKTNILKSTSTNKKPLPEEVDFQNVVNKFKESSESHEFRKKRSIYETTVRRLAKAQKYSMIEEILESQKKYKDMSCEGFVIRLIYLYGISGLVDHAQKLFDEMPQFDCERTVKSFNTLLSAYAYAKNFDKVVEFFREMPSKISIQANEVSYNIVIHAFCEMGSLDLAMSMVDEMEKNGIGPTFVTFGTLLDAFYKNSRYMDGEKIWALMESKNVEPSVRCYSSRLRGMVSDSRISEAVELIDEMRQKGLKPDVFIFNTLIKGFCDDGNMQEAKHWYDELKKHDCSPDKITYMTIVPFLCKEGDLDMAMELCKEAINRRSLADVAVLKCVTDGLHKEGKTEKASELLKLGKSKKYQIDNI</sequence>
<dbReference type="PANTHER" id="PTHR47936:SF5">
    <property type="entry name" value="PENTACOTRIPEPTIDE-REPEAT REGION OF PRORP DOMAIN-CONTAINING PROTEIN"/>
    <property type="match status" value="1"/>
</dbReference>
<keyword evidence="2" id="KW-0677">Repeat</keyword>
<feature type="repeat" description="PPR" evidence="3">
    <location>
        <begin position="235"/>
        <end position="269"/>
    </location>
</feature>
<dbReference type="EMBL" id="JARAOO010000013">
    <property type="protein sequence ID" value="KAJ7946873.1"/>
    <property type="molecule type" value="Genomic_DNA"/>
</dbReference>
<comment type="similarity">
    <text evidence="1">Belongs to the PPR family. P subfamily.</text>
</comment>
<dbReference type="GO" id="GO:0031930">
    <property type="term" value="P:mitochondria-nucleus signaling pathway"/>
    <property type="evidence" value="ECO:0007669"/>
    <property type="project" value="TreeGrafter"/>
</dbReference>
<dbReference type="AlphaFoldDB" id="A0AAD7P909"/>
<dbReference type="PANTHER" id="PTHR47936">
    <property type="entry name" value="PPR_LONG DOMAIN-CONTAINING PROTEIN"/>
    <property type="match status" value="1"/>
</dbReference>
<dbReference type="Gene3D" id="1.25.40.10">
    <property type="entry name" value="Tetratricopeptide repeat domain"/>
    <property type="match status" value="2"/>
</dbReference>
<name>A0AAD7P909_QUISA</name>
<proteinExistence type="inferred from homology"/>
<feature type="repeat" description="PPR" evidence="3">
    <location>
        <begin position="270"/>
        <end position="304"/>
    </location>
</feature>